<gene>
    <name evidence="4" type="ORF">HH214_14555</name>
</gene>
<feature type="domain" description="HTH tetR-type" evidence="3">
    <location>
        <begin position="8"/>
        <end position="68"/>
    </location>
</feature>
<dbReference type="Pfam" id="PF00440">
    <property type="entry name" value="TetR_N"/>
    <property type="match status" value="1"/>
</dbReference>
<dbReference type="Gene3D" id="1.10.10.60">
    <property type="entry name" value="Homeodomain-like"/>
    <property type="match status" value="1"/>
</dbReference>
<dbReference type="SUPFAM" id="SSF48498">
    <property type="entry name" value="Tetracyclin repressor-like, C-terminal domain"/>
    <property type="match status" value="1"/>
</dbReference>
<evidence type="ECO:0000256" key="1">
    <source>
        <dbReference type="ARBA" id="ARBA00023125"/>
    </source>
</evidence>
<dbReference type="PRINTS" id="PR00455">
    <property type="entry name" value="HTHTETR"/>
</dbReference>
<dbReference type="RefSeq" id="WP_169608813.1">
    <property type="nucleotide sequence ID" value="NZ_CP051682.1"/>
</dbReference>
<dbReference type="PANTHER" id="PTHR43479:SF11">
    <property type="entry name" value="ACREF_ENVCD OPERON REPRESSOR-RELATED"/>
    <property type="match status" value="1"/>
</dbReference>
<dbReference type="PANTHER" id="PTHR43479">
    <property type="entry name" value="ACREF/ENVCD OPERON REPRESSOR-RELATED"/>
    <property type="match status" value="1"/>
</dbReference>
<dbReference type="SUPFAM" id="SSF46689">
    <property type="entry name" value="Homeodomain-like"/>
    <property type="match status" value="1"/>
</dbReference>
<organism evidence="4 5">
    <name type="scientific">Mucilaginibacter robiniae</name>
    <dbReference type="NCBI Taxonomy" id="2728022"/>
    <lineage>
        <taxon>Bacteria</taxon>
        <taxon>Pseudomonadati</taxon>
        <taxon>Bacteroidota</taxon>
        <taxon>Sphingobacteriia</taxon>
        <taxon>Sphingobacteriales</taxon>
        <taxon>Sphingobacteriaceae</taxon>
        <taxon>Mucilaginibacter</taxon>
    </lineage>
</organism>
<protein>
    <submittedName>
        <fullName evidence="4">TetR/AcrR family transcriptional regulator</fullName>
    </submittedName>
</protein>
<dbReference type="InterPro" id="IPR050624">
    <property type="entry name" value="HTH-type_Tx_Regulator"/>
</dbReference>
<dbReference type="AlphaFoldDB" id="A0A7L5E5G4"/>
<keyword evidence="1 2" id="KW-0238">DNA-binding</keyword>
<evidence type="ECO:0000313" key="5">
    <source>
        <dbReference type="Proteomes" id="UP000503278"/>
    </source>
</evidence>
<dbReference type="Proteomes" id="UP000503278">
    <property type="component" value="Chromosome"/>
</dbReference>
<name>A0A7L5E5G4_9SPHI</name>
<dbReference type="PROSITE" id="PS50977">
    <property type="entry name" value="HTH_TETR_2"/>
    <property type="match status" value="1"/>
</dbReference>
<evidence type="ECO:0000256" key="2">
    <source>
        <dbReference type="PROSITE-ProRule" id="PRU00335"/>
    </source>
</evidence>
<feature type="DNA-binding region" description="H-T-H motif" evidence="2">
    <location>
        <begin position="31"/>
        <end position="50"/>
    </location>
</feature>
<dbReference type="EMBL" id="CP051682">
    <property type="protein sequence ID" value="QJD97004.1"/>
    <property type="molecule type" value="Genomic_DNA"/>
</dbReference>
<dbReference type="InterPro" id="IPR001647">
    <property type="entry name" value="HTH_TetR"/>
</dbReference>
<proteinExistence type="predicted"/>
<dbReference type="Gene3D" id="1.10.357.10">
    <property type="entry name" value="Tetracycline Repressor, domain 2"/>
    <property type="match status" value="1"/>
</dbReference>
<accession>A0A7L5E5G4</accession>
<evidence type="ECO:0000313" key="4">
    <source>
        <dbReference type="EMBL" id="QJD97004.1"/>
    </source>
</evidence>
<dbReference type="KEGG" id="mrob:HH214_14555"/>
<dbReference type="InterPro" id="IPR009057">
    <property type="entry name" value="Homeodomain-like_sf"/>
</dbReference>
<dbReference type="GO" id="GO:0003677">
    <property type="term" value="F:DNA binding"/>
    <property type="evidence" value="ECO:0007669"/>
    <property type="project" value="UniProtKB-UniRule"/>
</dbReference>
<reference evidence="4 5" key="1">
    <citation type="submission" date="2020-04" db="EMBL/GenBank/DDBJ databases">
        <title>Genome sequencing of novel species.</title>
        <authorList>
            <person name="Heo J."/>
            <person name="Kim S.-J."/>
            <person name="Kim J.-S."/>
            <person name="Hong S.-B."/>
            <person name="Kwon S.-W."/>
        </authorList>
    </citation>
    <scope>NUCLEOTIDE SEQUENCE [LARGE SCALE GENOMIC DNA]</scope>
    <source>
        <strain evidence="4 5">F39-2</strain>
    </source>
</reference>
<sequence length="199" mass="23155">MLLDNKEDVNRTAIIEAATLLFKKYGYTKLVMDDIAKAVHKGRSTLYIYFKNKEELFNTILQKETDTYFNELEAQLPHHASATDKLLVYCRTKFQFIHAKTNEYLILTKDLLEHPEILFKVRRLCEPRETQLISSIIQQGVENKEFQPLQSQQMELLASVLISAFRGVIDDFCLSERTCDIEPVQELVEMLLLKALTHN</sequence>
<evidence type="ECO:0000259" key="3">
    <source>
        <dbReference type="PROSITE" id="PS50977"/>
    </source>
</evidence>
<dbReference type="InterPro" id="IPR036271">
    <property type="entry name" value="Tet_transcr_reg_TetR-rel_C_sf"/>
</dbReference>
<keyword evidence="5" id="KW-1185">Reference proteome</keyword>